<evidence type="ECO:0000256" key="4">
    <source>
        <dbReference type="ARBA" id="ARBA00023163"/>
    </source>
</evidence>
<keyword evidence="2" id="KW-0805">Transcription regulation</keyword>
<dbReference type="EMBL" id="JAAMPC010000007">
    <property type="protein sequence ID" value="KAG2301318.1"/>
    <property type="molecule type" value="Genomic_DNA"/>
</dbReference>
<evidence type="ECO:0000256" key="6">
    <source>
        <dbReference type="SAM" id="MobiDB-lite"/>
    </source>
</evidence>
<dbReference type="Gene3D" id="3.40.1810.10">
    <property type="entry name" value="Transcription factor, MADS-box"/>
    <property type="match status" value="1"/>
</dbReference>
<keyword evidence="4" id="KW-0804">Transcription</keyword>
<dbReference type="PROSITE" id="PS50066">
    <property type="entry name" value="MADS_BOX_2"/>
    <property type="match status" value="1"/>
</dbReference>
<keyword evidence="9" id="KW-1185">Reference proteome</keyword>
<dbReference type="GO" id="GO:0045944">
    <property type="term" value="P:positive regulation of transcription by RNA polymerase II"/>
    <property type="evidence" value="ECO:0007669"/>
    <property type="project" value="InterPro"/>
</dbReference>
<feature type="compositionally biased region" description="Polar residues" evidence="6">
    <location>
        <begin position="371"/>
        <end position="384"/>
    </location>
</feature>
<proteinExistence type="predicted"/>
<dbReference type="InterPro" id="IPR002100">
    <property type="entry name" value="TF_MADSbox"/>
</dbReference>
<evidence type="ECO:0000256" key="2">
    <source>
        <dbReference type="ARBA" id="ARBA00023015"/>
    </source>
</evidence>
<keyword evidence="3" id="KW-0238">DNA-binding</keyword>
<comment type="subcellular location">
    <subcellularLocation>
        <location evidence="1">Nucleus</location>
    </subcellularLocation>
</comment>
<evidence type="ECO:0000259" key="7">
    <source>
        <dbReference type="PROSITE" id="PS50066"/>
    </source>
</evidence>
<evidence type="ECO:0000313" key="8">
    <source>
        <dbReference type="EMBL" id="KAG2301318.1"/>
    </source>
</evidence>
<dbReference type="GO" id="GO:0005634">
    <property type="term" value="C:nucleus"/>
    <property type="evidence" value="ECO:0007669"/>
    <property type="project" value="UniProtKB-SubCell"/>
</dbReference>
<dbReference type="AlphaFoldDB" id="A0A8X7S7T7"/>
<evidence type="ECO:0000256" key="5">
    <source>
        <dbReference type="ARBA" id="ARBA00023242"/>
    </source>
</evidence>
<keyword evidence="5" id="KW-0539">Nucleus</keyword>
<evidence type="ECO:0000256" key="3">
    <source>
        <dbReference type="ARBA" id="ARBA00023125"/>
    </source>
</evidence>
<dbReference type="InterPro" id="IPR033897">
    <property type="entry name" value="SRF-like_MADS-box"/>
</dbReference>
<dbReference type="CDD" id="cd00266">
    <property type="entry name" value="MADS_SRF_like"/>
    <property type="match status" value="1"/>
</dbReference>
<gene>
    <name evidence="8" type="ORF">Bca52824_029969</name>
</gene>
<sequence length="413" mass="46854">MRKGKLKLEFIDNKSARNQTFKKRKRGLIKKANELATLCGVKACAVIKSYDNTEPEFWPSKEDAEAVHSKFRDVEETQPFKIKMHDHVSYLRERINKEEEKARMLHAENREIELREVMFDLLKGKTMSPHHCSDPSFMRDLNLFIGDYVKKVTYRTELLEAYGESVPPNVAVTDASGPAVGDVNPFAVGTEGSVSNLIYDHMRQYDGMNMSVNEQAAPGGSNDHVHHQNMNHQEPFQYQTPANFNDQTQHGFDGSSQGMNMNLQEPFQHQTPPNFYDQTQPRFNGSSQGMDMNLQEPFQYQPPGNLYDETQPRFYGSSQDMYTGLSHDQGQSSNQYPNSDQPFMSLLMGQPQQMSDGQDLENVASMDDNDNCYQQLPVTSQMPSTTTTTTAAAADLSSHSIDNKCWPTRFGLN</sequence>
<dbReference type="Pfam" id="PF00319">
    <property type="entry name" value="SRF-TF"/>
    <property type="match status" value="1"/>
</dbReference>
<dbReference type="Proteomes" id="UP000886595">
    <property type="component" value="Unassembled WGS sequence"/>
</dbReference>
<dbReference type="InterPro" id="IPR036879">
    <property type="entry name" value="TF_MADSbox_sf"/>
</dbReference>
<protein>
    <recommendedName>
        <fullName evidence="7">MADS-box domain-containing protein</fullName>
    </recommendedName>
</protein>
<dbReference type="GO" id="GO:0000981">
    <property type="term" value="F:DNA-binding transcription factor activity, RNA polymerase II-specific"/>
    <property type="evidence" value="ECO:0007669"/>
    <property type="project" value="InterPro"/>
</dbReference>
<dbReference type="SMART" id="SM00432">
    <property type="entry name" value="MADS"/>
    <property type="match status" value="1"/>
</dbReference>
<dbReference type="PANTHER" id="PTHR48019">
    <property type="entry name" value="SERUM RESPONSE FACTOR HOMOLOG"/>
    <property type="match status" value="1"/>
</dbReference>
<feature type="domain" description="MADS-box" evidence="7">
    <location>
        <begin position="1"/>
        <end position="61"/>
    </location>
</feature>
<evidence type="ECO:0000313" key="9">
    <source>
        <dbReference type="Proteomes" id="UP000886595"/>
    </source>
</evidence>
<comment type="caution">
    <text evidence="8">The sequence shown here is derived from an EMBL/GenBank/DDBJ whole genome shotgun (WGS) entry which is preliminary data.</text>
</comment>
<name>A0A8X7S7T7_BRACI</name>
<reference evidence="8 9" key="1">
    <citation type="submission" date="2020-02" db="EMBL/GenBank/DDBJ databases">
        <authorList>
            <person name="Ma Q."/>
            <person name="Huang Y."/>
            <person name="Song X."/>
            <person name="Pei D."/>
        </authorList>
    </citation>
    <scope>NUCLEOTIDE SEQUENCE [LARGE SCALE GENOMIC DNA]</scope>
    <source>
        <strain evidence="8">Sxm20200214</strain>
        <tissue evidence="8">Leaf</tissue>
    </source>
</reference>
<dbReference type="OrthoDB" id="1110195at2759"/>
<feature type="compositionally biased region" description="Polar residues" evidence="6">
    <location>
        <begin position="316"/>
        <end position="342"/>
    </location>
</feature>
<dbReference type="GO" id="GO:0046983">
    <property type="term" value="F:protein dimerization activity"/>
    <property type="evidence" value="ECO:0007669"/>
    <property type="project" value="InterPro"/>
</dbReference>
<evidence type="ECO:0000256" key="1">
    <source>
        <dbReference type="ARBA" id="ARBA00004123"/>
    </source>
</evidence>
<feature type="region of interest" description="Disordered" evidence="6">
    <location>
        <begin position="309"/>
        <end position="387"/>
    </location>
</feature>
<dbReference type="InterPro" id="IPR050142">
    <property type="entry name" value="MADS-box/MEF2_TF"/>
</dbReference>
<dbReference type="PRINTS" id="PR00404">
    <property type="entry name" value="MADSDOMAIN"/>
</dbReference>
<dbReference type="SUPFAM" id="SSF55455">
    <property type="entry name" value="SRF-like"/>
    <property type="match status" value="1"/>
</dbReference>
<organism evidence="8 9">
    <name type="scientific">Brassica carinata</name>
    <name type="common">Ethiopian mustard</name>
    <name type="synonym">Abyssinian cabbage</name>
    <dbReference type="NCBI Taxonomy" id="52824"/>
    <lineage>
        <taxon>Eukaryota</taxon>
        <taxon>Viridiplantae</taxon>
        <taxon>Streptophyta</taxon>
        <taxon>Embryophyta</taxon>
        <taxon>Tracheophyta</taxon>
        <taxon>Spermatophyta</taxon>
        <taxon>Magnoliopsida</taxon>
        <taxon>eudicotyledons</taxon>
        <taxon>Gunneridae</taxon>
        <taxon>Pentapetalae</taxon>
        <taxon>rosids</taxon>
        <taxon>malvids</taxon>
        <taxon>Brassicales</taxon>
        <taxon>Brassicaceae</taxon>
        <taxon>Brassiceae</taxon>
        <taxon>Brassica</taxon>
    </lineage>
</organism>
<accession>A0A8X7S7T7</accession>
<dbReference type="GO" id="GO:0000987">
    <property type="term" value="F:cis-regulatory region sequence-specific DNA binding"/>
    <property type="evidence" value="ECO:0007669"/>
    <property type="project" value="InterPro"/>
</dbReference>